<evidence type="ECO:0000256" key="1">
    <source>
        <dbReference type="SAM" id="Phobius"/>
    </source>
</evidence>
<gene>
    <name evidence="2" type="ORF">EIB71_01815</name>
</gene>
<feature type="transmembrane region" description="Helical" evidence="1">
    <location>
        <begin position="33"/>
        <end position="50"/>
    </location>
</feature>
<evidence type="ECO:0008006" key="4">
    <source>
        <dbReference type="Google" id="ProtNLM"/>
    </source>
</evidence>
<reference evidence="2 3" key="1">
    <citation type="submission" date="2018-11" db="EMBL/GenBank/DDBJ databases">
        <title>Proposal to divide the Flavobacteriaceae and reorganize its genera based on Amino Acid Identity values calculated from whole genome sequences.</title>
        <authorList>
            <person name="Nicholson A.C."/>
            <person name="Gulvik C.A."/>
            <person name="Whitney A.M."/>
            <person name="Humrighouse B.W."/>
            <person name="Bell M."/>
            <person name="Holmes B."/>
            <person name="Steigerwalt A.G."/>
            <person name="Villarma A."/>
            <person name="Sheth M."/>
            <person name="Batra D."/>
            <person name="Pryor J."/>
            <person name="Bernardet J.-F."/>
            <person name="Hugo C."/>
            <person name="Kampfer P."/>
            <person name="Newman J.D."/>
            <person name="McQuiston J.R."/>
        </authorList>
    </citation>
    <scope>NUCLEOTIDE SEQUENCE [LARGE SCALE GENOMIC DNA]</scope>
    <source>
        <strain evidence="2 3">H3001</strain>
    </source>
</reference>
<accession>A0ABN5SVP2</accession>
<dbReference type="EMBL" id="CP034158">
    <property type="protein sequence ID" value="AZI66491.1"/>
    <property type="molecule type" value="Genomic_DNA"/>
</dbReference>
<proteinExistence type="predicted"/>
<dbReference type="Proteomes" id="UP000274483">
    <property type="component" value="Chromosome"/>
</dbReference>
<evidence type="ECO:0000313" key="2">
    <source>
        <dbReference type="EMBL" id="AZI66491.1"/>
    </source>
</evidence>
<dbReference type="RefSeq" id="WP_124757108.1">
    <property type="nucleotide sequence ID" value="NZ_CBCRWA010000001.1"/>
</dbReference>
<feature type="transmembrane region" description="Helical" evidence="1">
    <location>
        <begin position="175"/>
        <end position="194"/>
    </location>
</feature>
<evidence type="ECO:0000313" key="3">
    <source>
        <dbReference type="Proteomes" id="UP000274483"/>
    </source>
</evidence>
<keyword evidence="3" id="KW-1185">Reference proteome</keyword>
<keyword evidence="1" id="KW-1133">Transmembrane helix</keyword>
<sequence>MFYFFFLLALALSLALLFSVIKSGQFALWAKVYRIAIVVVTAAAFIYLFIQKSTYQFRENSITLQLINKLPFPLDFYLVKINNTSDEDTKYETKHIGKIRNNFYRIDYLTMQDSNEYWIAGYMGAKKLVYFSQHFVPNKNEDQIIEVQNYIVQSAKFADIANLKIEALKLDNIKTAIWITLDLLLLFLNLMLLVRKEKQKIPTVLAGIS</sequence>
<organism evidence="2 3">
    <name type="scientific">Kaistella daneshvariae</name>
    <dbReference type="NCBI Taxonomy" id="2487074"/>
    <lineage>
        <taxon>Bacteria</taxon>
        <taxon>Pseudomonadati</taxon>
        <taxon>Bacteroidota</taxon>
        <taxon>Flavobacteriia</taxon>
        <taxon>Flavobacteriales</taxon>
        <taxon>Weeksellaceae</taxon>
        <taxon>Chryseobacterium group</taxon>
        <taxon>Kaistella</taxon>
    </lineage>
</organism>
<keyword evidence="1" id="KW-0812">Transmembrane</keyword>
<name>A0ABN5SVP2_9FLAO</name>
<keyword evidence="1" id="KW-0472">Membrane</keyword>
<protein>
    <recommendedName>
        <fullName evidence="4">DUF3592 domain-containing protein</fullName>
    </recommendedName>
</protein>